<dbReference type="Proteomes" id="UP000184499">
    <property type="component" value="Unassembled WGS sequence"/>
</dbReference>
<gene>
    <name evidence="2" type="ORF">ASPBRDRAFT_284141</name>
</gene>
<organism evidence="2 3">
    <name type="scientific">Aspergillus brasiliensis (strain CBS 101740 / IMI 381727 / IBT 21946)</name>
    <dbReference type="NCBI Taxonomy" id="767769"/>
    <lineage>
        <taxon>Eukaryota</taxon>
        <taxon>Fungi</taxon>
        <taxon>Dikarya</taxon>
        <taxon>Ascomycota</taxon>
        <taxon>Pezizomycotina</taxon>
        <taxon>Eurotiomycetes</taxon>
        <taxon>Eurotiomycetidae</taxon>
        <taxon>Eurotiales</taxon>
        <taxon>Aspergillaceae</taxon>
        <taxon>Aspergillus</taxon>
        <taxon>Aspergillus subgen. Circumdati</taxon>
    </lineage>
</organism>
<keyword evidence="3" id="KW-1185">Reference proteome</keyword>
<evidence type="ECO:0008006" key="4">
    <source>
        <dbReference type="Google" id="ProtNLM"/>
    </source>
</evidence>
<dbReference type="AlphaFoldDB" id="A0A1L9UDA8"/>
<dbReference type="VEuPathDB" id="FungiDB:ASPBRDRAFT_284141"/>
<feature type="signal peptide" evidence="1">
    <location>
        <begin position="1"/>
        <end position="21"/>
    </location>
</feature>
<name>A0A1L9UDA8_ASPBC</name>
<evidence type="ECO:0000256" key="1">
    <source>
        <dbReference type="SAM" id="SignalP"/>
    </source>
</evidence>
<reference evidence="3" key="1">
    <citation type="journal article" date="2017" name="Genome Biol.">
        <title>Comparative genomics reveals high biological diversity and specific adaptations in the industrially and medically important fungal genus Aspergillus.</title>
        <authorList>
            <person name="de Vries R.P."/>
            <person name="Riley R."/>
            <person name="Wiebenga A."/>
            <person name="Aguilar-Osorio G."/>
            <person name="Amillis S."/>
            <person name="Uchima C.A."/>
            <person name="Anderluh G."/>
            <person name="Asadollahi M."/>
            <person name="Askin M."/>
            <person name="Barry K."/>
            <person name="Battaglia E."/>
            <person name="Bayram O."/>
            <person name="Benocci T."/>
            <person name="Braus-Stromeyer S.A."/>
            <person name="Caldana C."/>
            <person name="Canovas D."/>
            <person name="Cerqueira G.C."/>
            <person name="Chen F."/>
            <person name="Chen W."/>
            <person name="Choi C."/>
            <person name="Clum A."/>
            <person name="Dos Santos R.A."/>
            <person name="Damasio A.R."/>
            <person name="Diallinas G."/>
            <person name="Emri T."/>
            <person name="Fekete E."/>
            <person name="Flipphi M."/>
            <person name="Freyberg S."/>
            <person name="Gallo A."/>
            <person name="Gournas C."/>
            <person name="Habgood R."/>
            <person name="Hainaut M."/>
            <person name="Harispe M.L."/>
            <person name="Henrissat B."/>
            <person name="Hilden K.S."/>
            <person name="Hope R."/>
            <person name="Hossain A."/>
            <person name="Karabika E."/>
            <person name="Karaffa L."/>
            <person name="Karanyi Z."/>
            <person name="Krasevec N."/>
            <person name="Kuo A."/>
            <person name="Kusch H."/>
            <person name="LaButti K."/>
            <person name="Lagendijk E.L."/>
            <person name="Lapidus A."/>
            <person name="Levasseur A."/>
            <person name="Lindquist E."/>
            <person name="Lipzen A."/>
            <person name="Logrieco A.F."/>
            <person name="MacCabe A."/>
            <person name="Maekelae M.R."/>
            <person name="Malavazi I."/>
            <person name="Melin P."/>
            <person name="Meyer V."/>
            <person name="Mielnichuk N."/>
            <person name="Miskei M."/>
            <person name="Molnar A.P."/>
            <person name="Mule G."/>
            <person name="Ngan C.Y."/>
            <person name="Orejas M."/>
            <person name="Orosz E."/>
            <person name="Ouedraogo J.P."/>
            <person name="Overkamp K.M."/>
            <person name="Park H.-S."/>
            <person name="Perrone G."/>
            <person name="Piumi F."/>
            <person name="Punt P.J."/>
            <person name="Ram A.F."/>
            <person name="Ramon A."/>
            <person name="Rauscher S."/>
            <person name="Record E."/>
            <person name="Riano-Pachon D.M."/>
            <person name="Robert V."/>
            <person name="Roehrig J."/>
            <person name="Ruller R."/>
            <person name="Salamov A."/>
            <person name="Salih N.S."/>
            <person name="Samson R.A."/>
            <person name="Sandor E."/>
            <person name="Sanguinetti M."/>
            <person name="Schuetze T."/>
            <person name="Sepcic K."/>
            <person name="Shelest E."/>
            <person name="Sherlock G."/>
            <person name="Sophianopoulou V."/>
            <person name="Squina F.M."/>
            <person name="Sun H."/>
            <person name="Susca A."/>
            <person name="Todd R.B."/>
            <person name="Tsang A."/>
            <person name="Unkles S.E."/>
            <person name="van de Wiele N."/>
            <person name="van Rossen-Uffink D."/>
            <person name="Oliveira J.V."/>
            <person name="Vesth T.C."/>
            <person name="Visser J."/>
            <person name="Yu J.-H."/>
            <person name="Zhou M."/>
            <person name="Andersen M.R."/>
            <person name="Archer D.B."/>
            <person name="Baker S.E."/>
            <person name="Benoit I."/>
            <person name="Brakhage A.A."/>
            <person name="Braus G.H."/>
            <person name="Fischer R."/>
            <person name="Frisvad J.C."/>
            <person name="Goldman G.H."/>
            <person name="Houbraken J."/>
            <person name="Oakley B."/>
            <person name="Pocsi I."/>
            <person name="Scazzocchio C."/>
            <person name="Seiboth B."/>
            <person name="vanKuyk P.A."/>
            <person name="Wortman J."/>
            <person name="Dyer P.S."/>
            <person name="Grigoriev I.V."/>
        </authorList>
    </citation>
    <scope>NUCLEOTIDE SEQUENCE [LARGE SCALE GENOMIC DNA]</scope>
    <source>
        <strain evidence="3">CBS 101740 / IMI 381727 / IBT 21946</strain>
    </source>
</reference>
<protein>
    <recommendedName>
        <fullName evidence="4">Secreted protein</fullName>
    </recommendedName>
</protein>
<dbReference type="RefSeq" id="XP_067476889.1">
    <property type="nucleotide sequence ID" value="XM_067622506.1"/>
</dbReference>
<dbReference type="GeneID" id="93574994"/>
<dbReference type="EMBL" id="KV878688">
    <property type="protein sequence ID" value="OJJ69640.1"/>
    <property type="molecule type" value="Genomic_DNA"/>
</dbReference>
<sequence length="156" mass="17501">MVSRHVILLALPPICPTSVAGKYETTLSCSILMKNRSRNVLVRCSAFGTHPTSALPGMGAITEHSTGISSLVTTMYRRFMITNKLFSLILMVQCILNLPGRTPRRTFHELRPEIEERCLLYTPKIMGSFCNSFYFRCYRLLNPASHSASTIYPAVP</sequence>
<feature type="chain" id="PRO_5013381507" description="Secreted protein" evidence="1">
    <location>
        <begin position="22"/>
        <end position="156"/>
    </location>
</feature>
<keyword evidence="1" id="KW-0732">Signal</keyword>
<proteinExistence type="predicted"/>
<evidence type="ECO:0000313" key="3">
    <source>
        <dbReference type="Proteomes" id="UP000184499"/>
    </source>
</evidence>
<accession>A0A1L9UDA8</accession>
<evidence type="ECO:0000313" key="2">
    <source>
        <dbReference type="EMBL" id="OJJ69640.1"/>
    </source>
</evidence>